<gene>
    <name evidence="2" type="ORF">DSM5745_08608</name>
</gene>
<dbReference type="RefSeq" id="XP_026600637.1">
    <property type="nucleotide sequence ID" value="XM_026750624.1"/>
</dbReference>
<dbReference type="Proteomes" id="UP000256690">
    <property type="component" value="Unassembled WGS sequence"/>
</dbReference>
<reference evidence="2 3" key="1">
    <citation type="journal article" date="2018" name="IMA Fungus">
        <title>IMA Genome-F 9: Draft genome sequence of Annulohypoxylon stygium, Aspergillus mulundensis, Berkeleyomyces basicola (syn. Thielaviopsis basicola), Ceratocystis smalleyi, two Cercospora beticola strains, Coleophoma cylindrospora, Fusarium fracticaudum, Phialophora cf. hyalina, and Morchella septimelata.</title>
        <authorList>
            <person name="Wingfield B.D."/>
            <person name="Bills G.F."/>
            <person name="Dong Y."/>
            <person name="Huang W."/>
            <person name="Nel W.J."/>
            <person name="Swalarsk-Parry B.S."/>
            <person name="Vaghefi N."/>
            <person name="Wilken P.M."/>
            <person name="An Z."/>
            <person name="de Beer Z.W."/>
            <person name="De Vos L."/>
            <person name="Chen L."/>
            <person name="Duong T.A."/>
            <person name="Gao Y."/>
            <person name="Hammerbacher A."/>
            <person name="Kikkert J.R."/>
            <person name="Li Y."/>
            <person name="Li H."/>
            <person name="Li K."/>
            <person name="Li Q."/>
            <person name="Liu X."/>
            <person name="Ma X."/>
            <person name="Naidoo K."/>
            <person name="Pethybridge S.J."/>
            <person name="Sun J."/>
            <person name="Steenkamp E.T."/>
            <person name="van der Nest M.A."/>
            <person name="van Wyk S."/>
            <person name="Wingfield M.J."/>
            <person name="Xiong C."/>
            <person name="Yue Q."/>
            <person name="Zhang X."/>
        </authorList>
    </citation>
    <scope>NUCLEOTIDE SEQUENCE [LARGE SCALE GENOMIC DNA]</scope>
    <source>
        <strain evidence="2 3">DSM 5745</strain>
    </source>
</reference>
<proteinExistence type="predicted"/>
<sequence>MSVQPAAICEQNRATNQGPESEALNSTETREVVIHSGHRENLHGVPFKTDIHPSELITVKDGTLNVYVILVHGIIDRERKNQKRWETWQPWLESMGLWGDNTIQDYNYDVQTSNPEIFTKCGIETEAARLVESLIQHKQSQPPRETLNDVVGMSSPTGLYQEEQDSFNNRYVFVALAIGGILVKKVVRAAASTKH</sequence>
<keyword evidence="3" id="KW-1185">Reference proteome</keyword>
<dbReference type="EMBL" id="PVWQ01000011">
    <property type="protein sequence ID" value="RDW68848.1"/>
    <property type="molecule type" value="Genomic_DNA"/>
</dbReference>
<accession>A0A3D8R4F8</accession>
<protein>
    <submittedName>
        <fullName evidence="2">Uncharacterized protein</fullName>
    </submittedName>
</protein>
<dbReference type="AlphaFoldDB" id="A0A3D8R4F8"/>
<organism evidence="2 3">
    <name type="scientific">Aspergillus mulundensis</name>
    <dbReference type="NCBI Taxonomy" id="1810919"/>
    <lineage>
        <taxon>Eukaryota</taxon>
        <taxon>Fungi</taxon>
        <taxon>Dikarya</taxon>
        <taxon>Ascomycota</taxon>
        <taxon>Pezizomycotina</taxon>
        <taxon>Eurotiomycetes</taxon>
        <taxon>Eurotiomycetidae</taxon>
        <taxon>Eurotiales</taxon>
        <taxon>Aspergillaceae</taxon>
        <taxon>Aspergillus</taxon>
        <taxon>Aspergillus subgen. Nidulantes</taxon>
    </lineage>
</organism>
<evidence type="ECO:0000313" key="2">
    <source>
        <dbReference type="EMBL" id="RDW68848.1"/>
    </source>
</evidence>
<comment type="caution">
    <text evidence="2">The sequence shown here is derived from an EMBL/GenBank/DDBJ whole genome shotgun (WGS) entry which is preliminary data.</text>
</comment>
<evidence type="ECO:0000313" key="3">
    <source>
        <dbReference type="Proteomes" id="UP000256690"/>
    </source>
</evidence>
<dbReference type="GeneID" id="38118978"/>
<feature type="compositionally biased region" description="Polar residues" evidence="1">
    <location>
        <begin position="12"/>
        <end position="26"/>
    </location>
</feature>
<name>A0A3D8R4F8_9EURO</name>
<evidence type="ECO:0000256" key="1">
    <source>
        <dbReference type="SAM" id="MobiDB-lite"/>
    </source>
</evidence>
<feature type="region of interest" description="Disordered" evidence="1">
    <location>
        <begin position="1"/>
        <end position="26"/>
    </location>
</feature>